<dbReference type="AlphaFoldDB" id="A0AAN8SXD3"/>
<accession>A0AAN8SXD3</accession>
<evidence type="ECO:0000313" key="2">
    <source>
        <dbReference type="Proteomes" id="UP001371456"/>
    </source>
</evidence>
<evidence type="ECO:0000313" key="1">
    <source>
        <dbReference type="EMBL" id="KAK6777560.1"/>
    </source>
</evidence>
<organism evidence="1 2">
    <name type="scientific">Solanum bulbocastanum</name>
    <name type="common">Wild potato</name>
    <dbReference type="NCBI Taxonomy" id="147425"/>
    <lineage>
        <taxon>Eukaryota</taxon>
        <taxon>Viridiplantae</taxon>
        <taxon>Streptophyta</taxon>
        <taxon>Embryophyta</taxon>
        <taxon>Tracheophyta</taxon>
        <taxon>Spermatophyta</taxon>
        <taxon>Magnoliopsida</taxon>
        <taxon>eudicotyledons</taxon>
        <taxon>Gunneridae</taxon>
        <taxon>Pentapetalae</taxon>
        <taxon>asterids</taxon>
        <taxon>lamiids</taxon>
        <taxon>Solanales</taxon>
        <taxon>Solanaceae</taxon>
        <taxon>Solanoideae</taxon>
        <taxon>Solaneae</taxon>
        <taxon>Solanum</taxon>
    </lineage>
</organism>
<dbReference type="Proteomes" id="UP001371456">
    <property type="component" value="Unassembled WGS sequence"/>
</dbReference>
<gene>
    <name evidence="1" type="ORF">RDI58_024278</name>
</gene>
<dbReference type="EMBL" id="JBANQN010000010">
    <property type="protein sequence ID" value="KAK6777560.1"/>
    <property type="molecule type" value="Genomic_DNA"/>
</dbReference>
<name>A0AAN8SXD3_SOLBU</name>
<keyword evidence="2" id="KW-1185">Reference proteome</keyword>
<reference evidence="1 2" key="1">
    <citation type="submission" date="2024-02" db="EMBL/GenBank/DDBJ databases">
        <title>de novo genome assembly of Solanum bulbocastanum strain 11H21.</title>
        <authorList>
            <person name="Hosaka A.J."/>
        </authorList>
    </citation>
    <scope>NUCLEOTIDE SEQUENCE [LARGE SCALE GENOMIC DNA]</scope>
    <source>
        <tissue evidence="1">Young leaves</tissue>
    </source>
</reference>
<protein>
    <submittedName>
        <fullName evidence="1">Uncharacterized protein</fullName>
    </submittedName>
</protein>
<sequence>MSNHEFYLIHHTKLHYKDMWNEILKNFEEDLKITQRCSEIQYV</sequence>
<comment type="caution">
    <text evidence="1">The sequence shown here is derived from an EMBL/GenBank/DDBJ whole genome shotgun (WGS) entry which is preliminary data.</text>
</comment>
<proteinExistence type="predicted"/>